<keyword evidence="2 6" id="KW-0813">Transport</keyword>
<evidence type="ECO:0000256" key="3">
    <source>
        <dbReference type="ARBA" id="ARBA00022692"/>
    </source>
</evidence>
<comment type="subcellular location">
    <subcellularLocation>
        <location evidence="6">Cell membrane</location>
        <topology evidence="6">Multi-pass membrane protein</topology>
    </subcellularLocation>
    <subcellularLocation>
        <location evidence="1">Membrane</location>
        <topology evidence="1">Multi-pass membrane protein</topology>
    </subcellularLocation>
</comment>
<dbReference type="Gene3D" id="1.10.3720.10">
    <property type="entry name" value="MetI-like"/>
    <property type="match status" value="1"/>
</dbReference>
<dbReference type="PANTHER" id="PTHR43376:SF1">
    <property type="entry name" value="OLIGOPEPTIDE TRANSPORT SYSTEM PERMEASE PROTEIN"/>
    <property type="match status" value="1"/>
</dbReference>
<reference evidence="8 9" key="1">
    <citation type="submission" date="2018-05" db="EMBL/GenBank/DDBJ databases">
        <title>Kurthia sibirica genome sequence.</title>
        <authorList>
            <person name="Maclea K.S."/>
            <person name="Goen A.E."/>
        </authorList>
    </citation>
    <scope>NUCLEOTIDE SEQUENCE [LARGE SCALE GENOMIC DNA]</scope>
    <source>
        <strain evidence="8 9">ATCC 49154</strain>
    </source>
</reference>
<dbReference type="GO" id="GO:0005886">
    <property type="term" value="C:plasma membrane"/>
    <property type="evidence" value="ECO:0007669"/>
    <property type="project" value="UniProtKB-SubCell"/>
</dbReference>
<dbReference type="InterPro" id="IPR000515">
    <property type="entry name" value="MetI-like"/>
</dbReference>
<comment type="caution">
    <text evidence="8">The sequence shown here is derived from an EMBL/GenBank/DDBJ whole genome shotgun (WGS) entry which is preliminary data.</text>
</comment>
<dbReference type="OrthoDB" id="401349at2"/>
<evidence type="ECO:0000256" key="1">
    <source>
        <dbReference type="ARBA" id="ARBA00004141"/>
    </source>
</evidence>
<dbReference type="Proteomes" id="UP000245938">
    <property type="component" value="Unassembled WGS sequence"/>
</dbReference>
<evidence type="ECO:0000256" key="4">
    <source>
        <dbReference type="ARBA" id="ARBA00022989"/>
    </source>
</evidence>
<comment type="similarity">
    <text evidence="6">Belongs to the binding-protein-dependent transport system permease family.</text>
</comment>
<evidence type="ECO:0000313" key="8">
    <source>
        <dbReference type="EMBL" id="PWI24807.1"/>
    </source>
</evidence>
<keyword evidence="4 6" id="KW-1133">Transmembrane helix</keyword>
<name>A0A2U3AJV3_9BACL</name>
<dbReference type="CDD" id="cd06261">
    <property type="entry name" value="TM_PBP2"/>
    <property type="match status" value="1"/>
</dbReference>
<keyword evidence="9" id="KW-1185">Reference proteome</keyword>
<organism evidence="8 9">
    <name type="scientific">Kurthia sibirica</name>
    <dbReference type="NCBI Taxonomy" id="202750"/>
    <lineage>
        <taxon>Bacteria</taxon>
        <taxon>Bacillati</taxon>
        <taxon>Bacillota</taxon>
        <taxon>Bacilli</taxon>
        <taxon>Bacillales</taxon>
        <taxon>Caryophanaceae</taxon>
        <taxon>Kurthia</taxon>
    </lineage>
</organism>
<sequence length="328" mass="36208">MFVKKLLQYAIVLFVAVTINFILPRLAPGDPLLSFYDEGTLRELSDAERQHVLATMGLDGTLFHQYIDYLKGIATFNLGESIQYSRPVIDVILDYLPWTIVLVLPAMLLSAVIGILIGAYSAWNRGKKRDTAMLTTMLTFQAVPGFWIGMVLIALFAVNLGWFPTFGAKALVAPPSVFGQLKDIAWHLVLPITTLCIATVGSNYLLTRSSMLESLGQDYIILAEAKGVRKVRLILNHGLRNAFLPVYTHIMMGLGTLIGGAVVIESVFSYPGIGSLLYGAVNARDFILLQGIFLFITMGIIIANIMADITYPFIDPRTKKLVKKEEGF</sequence>
<protein>
    <submittedName>
        <fullName evidence="8">ABC transporter permease</fullName>
    </submittedName>
</protein>
<dbReference type="EMBL" id="QFVR01000016">
    <property type="protein sequence ID" value="PWI24807.1"/>
    <property type="molecule type" value="Genomic_DNA"/>
</dbReference>
<dbReference type="AlphaFoldDB" id="A0A2U3AJV3"/>
<feature type="transmembrane region" description="Helical" evidence="6">
    <location>
        <begin position="7"/>
        <end position="27"/>
    </location>
</feature>
<gene>
    <name evidence="8" type="ORF">DEX24_11705</name>
</gene>
<evidence type="ECO:0000313" key="9">
    <source>
        <dbReference type="Proteomes" id="UP000245938"/>
    </source>
</evidence>
<dbReference type="InterPro" id="IPR035906">
    <property type="entry name" value="MetI-like_sf"/>
</dbReference>
<feature type="transmembrane region" description="Helical" evidence="6">
    <location>
        <begin position="242"/>
        <end position="268"/>
    </location>
</feature>
<dbReference type="SUPFAM" id="SSF161098">
    <property type="entry name" value="MetI-like"/>
    <property type="match status" value="1"/>
</dbReference>
<dbReference type="PROSITE" id="PS50928">
    <property type="entry name" value="ABC_TM1"/>
    <property type="match status" value="1"/>
</dbReference>
<keyword evidence="5 6" id="KW-0472">Membrane</keyword>
<dbReference type="Pfam" id="PF00528">
    <property type="entry name" value="BPD_transp_1"/>
    <property type="match status" value="1"/>
</dbReference>
<dbReference type="GO" id="GO:0055085">
    <property type="term" value="P:transmembrane transport"/>
    <property type="evidence" value="ECO:0007669"/>
    <property type="project" value="InterPro"/>
</dbReference>
<evidence type="ECO:0000256" key="2">
    <source>
        <dbReference type="ARBA" id="ARBA00022448"/>
    </source>
</evidence>
<evidence type="ECO:0000259" key="7">
    <source>
        <dbReference type="PROSITE" id="PS50928"/>
    </source>
</evidence>
<feature type="domain" description="ABC transmembrane type-1" evidence="7">
    <location>
        <begin position="96"/>
        <end position="307"/>
    </location>
</feature>
<feature type="transmembrane region" description="Helical" evidence="6">
    <location>
        <begin position="184"/>
        <end position="206"/>
    </location>
</feature>
<keyword evidence="3 6" id="KW-0812">Transmembrane</keyword>
<dbReference type="PANTHER" id="PTHR43376">
    <property type="entry name" value="OLIGOPEPTIDE TRANSPORT SYSTEM PERMEASE PROTEIN"/>
    <property type="match status" value="1"/>
</dbReference>
<accession>A0A2U3AJV3</accession>
<proteinExistence type="inferred from homology"/>
<feature type="transmembrane region" description="Helical" evidence="6">
    <location>
        <begin position="288"/>
        <end position="314"/>
    </location>
</feature>
<evidence type="ECO:0000256" key="6">
    <source>
        <dbReference type="RuleBase" id="RU363032"/>
    </source>
</evidence>
<feature type="transmembrane region" description="Helical" evidence="6">
    <location>
        <begin position="95"/>
        <end position="123"/>
    </location>
</feature>
<feature type="transmembrane region" description="Helical" evidence="6">
    <location>
        <begin position="144"/>
        <end position="164"/>
    </location>
</feature>
<evidence type="ECO:0000256" key="5">
    <source>
        <dbReference type="ARBA" id="ARBA00023136"/>
    </source>
</evidence>